<evidence type="ECO:0000313" key="4">
    <source>
        <dbReference type="Proteomes" id="UP000050454"/>
    </source>
</evidence>
<dbReference type="EMBL" id="LGTQ01000006">
    <property type="protein sequence ID" value="KPM48341.1"/>
    <property type="molecule type" value="Genomic_DNA"/>
</dbReference>
<protein>
    <recommendedName>
        <fullName evidence="2">HTH LytTR-type domain-containing protein</fullName>
    </recommendedName>
</protein>
<sequence length="285" mass="33109">MSLLKKFLQQPYSFYFEGKKLWQIIAVIYLMAQFYNSIIQPFDVYHPELKFGAFGTELIHSLIPVIVMLYTALFLKAFPGITDNWTLRKELVLFFVILLQVGLLDFLIRDLIYDNPENWSWHYLQEEVLNTLLGGMLIVTPIISINLNIQLLKNQERAEAITVGKREELKTFDSDVLSIKTPLASECFELDLTRLLFVNAEGNYLNFHLKDEATLLKRMTLNGLEELLSEYPNLLRVHRSYLVNLSMIEKVVGNAQGYKLKLRQSSDTVPVSRSYLEVFDQKMKV</sequence>
<dbReference type="AlphaFoldDB" id="A0A0P7C2M5"/>
<dbReference type="OrthoDB" id="1118393at2"/>
<keyword evidence="1" id="KW-0812">Transmembrane</keyword>
<evidence type="ECO:0000256" key="1">
    <source>
        <dbReference type="SAM" id="Phobius"/>
    </source>
</evidence>
<feature type="transmembrane region" description="Helical" evidence="1">
    <location>
        <begin position="91"/>
        <end position="108"/>
    </location>
</feature>
<proteinExistence type="predicted"/>
<feature type="transmembrane region" description="Helical" evidence="1">
    <location>
        <begin position="128"/>
        <end position="149"/>
    </location>
</feature>
<reference evidence="3 4" key="1">
    <citation type="submission" date="2015-07" db="EMBL/GenBank/DDBJ databases">
        <title>The draft genome sequence of Leadbetterella sp. JN14-9.</title>
        <authorList>
            <person name="Liu Y."/>
            <person name="Du J."/>
            <person name="Shao Z."/>
        </authorList>
    </citation>
    <scope>NUCLEOTIDE SEQUENCE [LARGE SCALE GENOMIC DNA]</scope>
    <source>
        <strain evidence="3 4">JN14-9</strain>
    </source>
</reference>
<feature type="transmembrane region" description="Helical" evidence="1">
    <location>
        <begin position="21"/>
        <end position="38"/>
    </location>
</feature>
<organism evidence="3 4">
    <name type="scientific">Jiulongibacter sediminis</name>
    <dbReference type="NCBI Taxonomy" id="1605367"/>
    <lineage>
        <taxon>Bacteria</taxon>
        <taxon>Pseudomonadati</taxon>
        <taxon>Bacteroidota</taxon>
        <taxon>Cytophagia</taxon>
        <taxon>Cytophagales</taxon>
        <taxon>Leadbetterellaceae</taxon>
        <taxon>Jiulongibacter</taxon>
    </lineage>
</organism>
<dbReference type="InterPro" id="IPR007492">
    <property type="entry name" value="LytTR_DNA-bd_dom"/>
</dbReference>
<dbReference type="Gene3D" id="2.40.50.1020">
    <property type="entry name" value="LytTr DNA-binding domain"/>
    <property type="match status" value="1"/>
</dbReference>
<gene>
    <name evidence="3" type="ORF">AFM12_06735</name>
</gene>
<comment type="caution">
    <text evidence="3">The sequence shown here is derived from an EMBL/GenBank/DDBJ whole genome shotgun (WGS) entry which is preliminary data.</text>
</comment>
<name>A0A0P7C2M5_9BACT</name>
<keyword evidence="1" id="KW-0472">Membrane</keyword>
<dbReference type="PANTHER" id="PTHR37299">
    <property type="entry name" value="TRANSCRIPTIONAL REGULATOR-RELATED"/>
    <property type="match status" value="1"/>
</dbReference>
<dbReference type="GO" id="GO:0003677">
    <property type="term" value="F:DNA binding"/>
    <property type="evidence" value="ECO:0007669"/>
    <property type="project" value="InterPro"/>
</dbReference>
<feature type="domain" description="HTH LytTR-type" evidence="2">
    <location>
        <begin position="190"/>
        <end position="285"/>
    </location>
</feature>
<feature type="transmembrane region" description="Helical" evidence="1">
    <location>
        <begin position="58"/>
        <end position="79"/>
    </location>
</feature>
<dbReference type="RefSeq" id="WP_055145695.1">
    <property type="nucleotide sequence ID" value="NZ_JXSZ01000006.1"/>
</dbReference>
<dbReference type="STRING" id="1605367.AFM12_06735"/>
<evidence type="ECO:0000313" key="3">
    <source>
        <dbReference type="EMBL" id="KPM48341.1"/>
    </source>
</evidence>
<dbReference type="PROSITE" id="PS50930">
    <property type="entry name" value="HTH_LYTTR"/>
    <property type="match status" value="1"/>
</dbReference>
<keyword evidence="1" id="KW-1133">Transmembrane helix</keyword>
<dbReference type="PANTHER" id="PTHR37299:SF1">
    <property type="entry name" value="STAGE 0 SPORULATION PROTEIN A HOMOLOG"/>
    <property type="match status" value="1"/>
</dbReference>
<dbReference type="SMART" id="SM00850">
    <property type="entry name" value="LytTR"/>
    <property type="match status" value="1"/>
</dbReference>
<dbReference type="Proteomes" id="UP000050454">
    <property type="component" value="Unassembled WGS sequence"/>
</dbReference>
<evidence type="ECO:0000259" key="2">
    <source>
        <dbReference type="PROSITE" id="PS50930"/>
    </source>
</evidence>
<accession>A0A0P7C2M5</accession>
<keyword evidence="4" id="KW-1185">Reference proteome</keyword>
<dbReference type="GO" id="GO:0000156">
    <property type="term" value="F:phosphorelay response regulator activity"/>
    <property type="evidence" value="ECO:0007669"/>
    <property type="project" value="InterPro"/>
</dbReference>
<dbReference type="InterPro" id="IPR046947">
    <property type="entry name" value="LytR-like"/>
</dbReference>
<dbReference type="Pfam" id="PF04397">
    <property type="entry name" value="LytTR"/>
    <property type="match status" value="1"/>
</dbReference>